<dbReference type="STRING" id="1821621.A8C75_10305"/>
<accession>A0A1A9EY65</accession>
<evidence type="ECO:0000313" key="2">
    <source>
        <dbReference type="EMBL" id="ANG62835.1"/>
    </source>
</evidence>
<keyword evidence="3" id="KW-1185">Reference proteome</keyword>
<proteinExistence type="predicted"/>
<dbReference type="OrthoDB" id="278697at2"/>
<gene>
    <name evidence="2" type="ORF">A8C75_10305</name>
</gene>
<dbReference type="RefSeq" id="WP_067381650.1">
    <property type="nucleotide sequence ID" value="NZ_CP015839.1"/>
</dbReference>
<sequence length="212" mass="23212">MDQLVPGLLLLCAGLVLWHFYRRYRRSRRTRLIDRYPLPGMLRPKISGQYPHLSEAQSHQVLAGLREYFHLCHASGGRLVSMPSQAVDSAWHEFILHTRQYQAFCERAFGRFLHHCPAEAMRSATVAPEGIKRAWKLSCQRERIAPGSPQHLSLLFALDAQLAIPDGFHYALDCKARNAAAYCAGHIGCGSGCGGAGCGADSGSGCSSCGGD</sequence>
<feature type="transmembrane region" description="Helical" evidence="1">
    <location>
        <begin position="6"/>
        <end position="21"/>
    </location>
</feature>
<reference evidence="2 3" key="2">
    <citation type="journal article" date="2018" name="Int. J. Syst. Evol. Microbiol.">
        <title>Marinobacterium aestuarii sp. nov., a benzene-degrading marine bacterium isolated from estuary sediment.</title>
        <authorList>
            <person name="Bae S.S."/>
            <person name="Jung J."/>
            <person name="Chung D."/>
            <person name="Baek K."/>
        </authorList>
    </citation>
    <scope>NUCLEOTIDE SEQUENCE [LARGE SCALE GENOMIC DNA]</scope>
    <source>
        <strain evidence="2 3">ST58-10</strain>
    </source>
</reference>
<name>A0A1A9EY65_9GAMM</name>
<dbReference type="Proteomes" id="UP000078070">
    <property type="component" value="Chromosome"/>
</dbReference>
<organism evidence="2 3">
    <name type="scientific">Marinobacterium aestuarii</name>
    <dbReference type="NCBI Taxonomy" id="1821621"/>
    <lineage>
        <taxon>Bacteria</taxon>
        <taxon>Pseudomonadati</taxon>
        <taxon>Pseudomonadota</taxon>
        <taxon>Gammaproteobacteria</taxon>
        <taxon>Oceanospirillales</taxon>
        <taxon>Oceanospirillaceae</taxon>
        <taxon>Marinobacterium</taxon>
    </lineage>
</organism>
<dbReference type="KEGG" id="mars:A8C75_10305"/>
<dbReference type="AlphaFoldDB" id="A0A1A9EY65"/>
<keyword evidence="1" id="KW-1133">Transmembrane helix</keyword>
<keyword evidence="1" id="KW-0472">Membrane</keyword>
<protein>
    <submittedName>
        <fullName evidence="2">Uncharacterized protein</fullName>
    </submittedName>
</protein>
<reference evidence="3" key="1">
    <citation type="submission" date="2016-05" db="EMBL/GenBank/DDBJ databases">
        <authorList>
            <person name="Baek K."/>
            <person name="Yang S.-J."/>
        </authorList>
    </citation>
    <scope>NUCLEOTIDE SEQUENCE [LARGE SCALE GENOMIC DNA]</scope>
    <source>
        <strain evidence="3">ST58-10</strain>
    </source>
</reference>
<dbReference type="EMBL" id="CP015839">
    <property type="protein sequence ID" value="ANG62835.1"/>
    <property type="molecule type" value="Genomic_DNA"/>
</dbReference>
<evidence type="ECO:0000313" key="3">
    <source>
        <dbReference type="Proteomes" id="UP000078070"/>
    </source>
</evidence>
<evidence type="ECO:0000256" key="1">
    <source>
        <dbReference type="SAM" id="Phobius"/>
    </source>
</evidence>
<keyword evidence="1" id="KW-0812">Transmembrane</keyword>